<evidence type="ECO:0000313" key="1">
    <source>
        <dbReference type="EMBL" id="ELA23202.1"/>
    </source>
</evidence>
<proteinExistence type="predicted"/>
<dbReference type="EMBL" id="KB021426">
    <property type="protein sequence ID" value="ELA23202.1"/>
    <property type="molecule type" value="Genomic_DNA"/>
</dbReference>
<feature type="non-terminal residue" evidence="1">
    <location>
        <position position="67"/>
    </location>
</feature>
<name>L2FA35_COLFN</name>
<organism evidence="1">
    <name type="scientific">Colletotrichum fructicola (strain Nara gc5)</name>
    <name type="common">Anthracnose fungus</name>
    <name type="synonym">Colletotrichum gloeosporioides (strain Nara gc5)</name>
    <dbReference type="NCBI Taxonomy" id="1213859"/>
    <lineage>
        <taxon>Eukaryota</taxon>
        <taxon>Fungi</taxon>
        <taxon>Dikarya</taxon>
        <taxon>Ascomycota</taxon>
        <taxon>Pezizomycotina</taxon>
        <taxon>Sordariomycetes</taxon>
        <taxon>Hypocreomycetidae</taxon>
        <taxon>Glomerellales</taxon>
        <taxon>Glomerellaceae</taxon>
        <taxon>Colletotrichum</taxon>
        <taxon>Colletotrichum gloeosporioides species complex</taxon>
    </lineage>
</organism>
<accession>L2FA35</accession>
<gene>
    <name evidence="1" type="ORF">CGGC5_14986</name>
</gene>
<reference evidence="1" key="1">
    <citation type="submission" date="2012-08" db="EMBL/GenBank/DDBJ databases">
        <title>Genome analysis of Colletotrichum orbiculare and Colletotrichum fructicola.</title>
        <authorList>
            <person name="Gan P.H.P."/>
            <person name="Ikeda K."/>
            <person name="Irieda H."/>
            <person name="Narusaka M."/>
            <person name="O'Connell R.J."/>
            <person name="Narusaka Y."/>
            <person name="Takano Y."/>
            <person name="Kubo Y."/>
            <person name="Shirasu K."/>
        </authorList>
    </citation>
    <scope>NUCLEOTIDE SEQUENCE</scope>
    <source>
        <strain evidence="1">Nara gc5</strain>
    </source>
</reference>
<sequence>MTTSARLTISAAISPSPPLAISDHYAARRHQQHNDAPATCLFAPWSPIPDTVVRDITIPTQATTNEY</sequence>
<dbReference type="AlphaFoldDB" id="L2FA35"/>
<dbReference type="HOGENOM" id="CLU_2819411_0_0_1"/>
<protein>
    <submittedName>
        <fullName evidence="1">Uncharacterized protein</fullName>
    </submittedName>
</protein>